<dbReference type="Pfam" id="PF01225">
    <property type="entry name" value="Mur_ligase"/>
    <property type="match status" value="1"/>
</dbReference>
<evidence type="ECO:0000256" key="5">
    <source>
        <dbReference type="ARBA" id="ARBA00022618"/>
    </source>
</evidence>
<evidence type="ECO:0000313" key="25">
    <source>
        <dbReference type="EMBL" id="KIQ95798.1"/>
    </source>
</evidence>
<keyword evidence="7 20" id="KW-0067">ATP-binding</keyword>
<dbReference type="GO" id="GO:0005524">
    <property type="term" value="F:ATP binding"/>
    <property type="evidence" value="ECO:0007669"/>
    <property type="project" value="UniProtKB-UniRule"/>
</dbReference>
<comment type="PTM">
    <text evidence="20">Carboxylation is probably crucial for Mg(2+) binding and, consequently, for the gamma-phosphate positioning of ATP.</text>
</comment>
<feature type="binding site" evidence="20">
    <location>
        <position position="476"/>
    </location>
    <ligand>
        <name>meso-2,6-diaminopimelate</name>
        <dbReference type="ChEBI" id="CHEBI:57791"/>
    </ligand>
</feature>
<dbReference type="FunFam" id="3.40.1390.10:FF:000005">
    <property type="entry name" value="UDP-N-acetylmuramoyl-L-alanyl-D-glutamate--2,6-diaminopimelate ligase"/>
    <property type="match status" value="1"/>
</dbReference>
<keyword evidence="10 20" id="KW-0573">Peptidoglycan synthesis</keyword>
<keyword evidence="3 20" id="KW-0963">Cytoplasm</keyword>
<feature type="domain" description="Mur ligase N-terminal catalytic" evidence="22">
    <location>
        <begin position="38"/>
        <end position="110"/>
    </location>
</feature>
<evidence type="ECO:0000259" key="24">
    <source>
        <dbReference type="Pfam" id="PF08245"/>
    </source>
</evidence>
<evidence type="ECO:0000256" key="1">
    <source>
        <dbReference type="ARBA" id="ARBA00004752"/>
    </source>
</evidence>
<evidence type="ECO:0000256" key="9">
    <source>
        <dbReference type="ARBA" id="ARBA00022960"/>
    </source>
</evidence>
<sequence length="504" mass="55954">MASFSVCIRKKKGTIGMKLQTLLQYLHNFTPCVTENPTITSIEMDSREVQQGSLFVCIKGFTVDGHDFAEQAVARGAVAIIAERPLALPVPVIYVNDSRRALAMLADAFYGQPTHHLHLIGVTGTNGKTSTTHFIERICRHAGKKTGLIGTINMKIGDETYDVNNTTPESLILQKMFRKMVDADVDVAAMEVSSHALHMGRVHGCDFDVAVFTNLTQDHLDYHQTMDHYRWSKGLLFAQLGNRFDHQRPKFAILNADDAASEEYKKSTAAHVVTYGIHHESDIMAKNIEMATSGTTFQLVTPIETVQVKMKLIGMFNVYNILAAVSACLVSNIPLTTIVEAIAHMEGVPGRFEVVDAGQPFTVIVDYAHTPDSLENVLQTIRQFAKKRVFVVVGCGGDRDRTKRPLMAQIAVQYSDVPIFTSDNPRSEEPLAILNDMKQGVTEDVVCIVDRKEAITYAIEQAEEGDVVLIAGKGHETYQIIGKDVLYFDDRVVAREAIQRRKDK</sequence>
<feature type="domain" description="Mur ligase C-terminal" evidence="23">
    <location>
        <begin position="350"/>
        <end position="474"/>
    </location>
</feature>
<evidence type="ECO:0000256" key="18">
    <source>
        <dbReference type="ARBA" id="ARBA00076158"/>
    </source>
</evidence>
<proteinExistence type="inferred from homology"/>
<keyword evidence="6 20" id="KW-0547">Nucleotide-binding</keyword>
<gene>
    <name evidence="20" type="primary">murE</name>
    <name evidence="25" type="ORF">LH47_00031</name>
</gene>
<dbReference type="GO" id="GO:0000287">
    <property type="term" value="F:magnesium ion binding"/>
    <property type="evidence" value="ECO:0007669"/>
    <property type="project" value="UniProtKB-UniRule"/>
</dbReference>
<dbReference type="GO" id="GO:0005737">
    <property type="term" value="C:cytoplasm"/>
    <property type="evidence" value="ECO:0007669"/>
    <property type="project" value="UniProtKB-SubCell"/>
</dbReference>
<dbReference type="InterPro" id="IPR005761">
    <property type="entry name" value="UDP-N-AcMur-Glu-dNH2Pim_ligase"/>
</dbReference>
<dbReference type="Gene3D" id="3.90.190.20">
    <property type="entry name" value="Mur ligase, C-terminal domain"/>
    <property type="match status" value="1"/>
</dbReference>
<evidence type="ECO:0000256" key="17">
    <source>
        <dbReference type="ARBA" id="ARBA00075482"/>
    </source>
</evidence>
<feature type="binding site" evidence="20">
    <location>
        <begin position="124"/>
        <end position="130"/>
    </location>
    <ligand>
        <name>ATP</name>
        <dbReference type="ChEBI" id="CHEBI:30616"/>
    </ligand>
</feature>
<feature type="binding site" evidence="20">
    <location>
        <position position="472"/>
    </location>
    <ligand>
        <name>meso-2,6-diaminopimelate</name>
        <dbReference type="ChEBI" id="CHEBI:57791"/>
    </ligand>
</feature>
<dbReference type="NCBIfam" id="NF001124">
    <property type="entry name" value="PRK00139.1-2"/>
    <property type="match status" value="1"/>
</dbReference>
<accession>A0A0D0QCH3</accession>
<dbReference type="Gene3D" id="3.40.1390.10">
    <property type="entry name" value="MurE/MurF, N-terminal domain"/>
    <property type="match status" value="1"/>
</dbReference>
<dbReference type="GO" id="GO:0008765">
    <property type="term" value="F:UDP-N-acetylmuramoylalanyl-D-glutamate-2,6-diaminopimelate ligase activity"/>
    <property type="evidence" value="ECO:0007669"/>
    <property type="project" value="UniProtKB-UniRule"/>
</dbReference>
<reference evidence="25 26" key="1">
    <citation type="submission" date="2015-01" db="EMBL/GenBank/DDBJ databases">
        <title>Draft genome of Anoxybacillus thermarum strain AF/04.</title>
        <authorList>
            <person name="Poli A."/>
            <person name="Nicolaus B."/>
            <person name="Chan K.-G."/>
            <person name="Kahar U.M."/>
            <person name="Yaakob A.S."/>
            <person name="Chan C.S."/>
            <person name="Goh K.M."/>
        </authorList>
    </citation>
    <scope>NUCLEOTIDE SEQUENCE [LARGE SCALE GENOMIC DNA]</scope>
    <source>
        <strain evidence="25 26">AF/04</strain>
    </source>
</reference>
<evidence type="ECO:0000256" key="15">
    <source>
        <dbReference type="ARBA" id="ARBA00066633"/>
    </source>
</evidence>
<dbReference type="GO" id="GO:0009252">
    <property type="term" value="P:peptidoglycan biosynthetic process"/>
    <property type="evidence" value="ECO:0007669"/>
    <property type="project" value="UniProtKB-UniRule"/>
</dbReference>
<feature type="binding site" evidence="20">
    <location>
        <position position="193"/>
    </location>
    <ligand>
        <name>UDP-N-acetyl-alpha-D-muramoyl-L-alanyl-D-glutamate</name>
        <dbReference type="ChEBI" id="CHEBI:83900"/>
    </ligand>
</feature>
<feature type="binding site" evidence="20">
    <location>
        <position position="165"/>
    </location>
    <ligand>
        <name>UDP-N-acetyl-alpha-D-muramoyl-L-alanyl-D-glutamate</name>
        <dbReference type="ChEBI" id="CHEBI:83900"/>
    </ligand>
</feature>
<evidence type="ECO:0000259" key="23">
    <source>
        <dbReference type="Pfam" id="PF02875"/>
    </source>
</evidence>
<feature type="short sequence motif" description="Meso-diaminopimelate recognition motif" evidence="20">
    <location>
        <begin position="423"/>
        <end position="426"/>
    </location>
</feature>
<keyword evidence="8 20" id="KW-0460">Magnesium</keyword>
<protein>
    <recommendedName>
        <fullName evidence="16 20">UDP-N-acetylmuramoyl-L-alanyl-D-glutamate--2,6-diaminopimelate ligase</fullName>
        <ecNumber evidence="15 20">6.3.2.13</ecNumber>
    </recommendedName>
    <alternativeName>
        <fullName evidence="17 20">Meso-A2pm-adding enzyme</fullName>
    </alternativeName>
    <alternativeName>
        <fullName evidence="18 20">Meso-diaminopimelate-adding enzyme</fullName>
    </alternativeName>
    <alternativeName>
        <fullName evidence="19 20">UDP-MurNAc-L-Ala-D-Glu:meso-diaminopimelate ligase</fullName>
    </alternativeName>
    <alternativeName>
        <fullName evidence="20">UDP-MurNAc-tripeptide synthetase</fullName>
    </alternativeName>
    <alternativeName>
        <fullName evidence="20">UDP-N-acetylmuramyl-tripeptide synthetase</fullName>
    </alternativeName>
</protein>
<keyword evidence="9 20" id="KW-0133">Cell shape</keyword>
<feature type="binding site" evidence="20">
    <location>
        <position position="46"/>
    </location>
    <ligand>
        <name>UDP-N-acetyl-alpha-D-muramoyl-L-alanyl-D-glutamate</name>
        <dbReference type="ChEBI" id="CHEBI:83900"/>
    </ligand>
</feature>
<dbReference type="InterPro" id="IPR004101">
    <property type="entry name" value="Mur_ligase_C"/>
</dbReference>
<dbReference type="InterPro" id="IPR000713">
    <property type="entry name" value="Mur_ligase_N"/>
</dbReference>
<dbReference type="SUPFAM" id="SSF63418">
    <property type="entry name" value="MurE/MurF N-terminal domain"/>
    <property type="match status" value="1"/>
</dbReference>
<dbReference type="PANTHER" id="PTHR23135">
    <property type="entry name" value="MUR LIGASE FAMILY MEMBER"/>
    <property type="match status" value="1"/>
</dbReference>
<dbReference type="InterPro" id="IPR013221">
    <property type="entry name" value="Mur_ligase_cen"/>
</dbReference>
<dbReference type="NCBIfam" id="NF001126">
    <property type="entry name" value="PRK00139.1-4"/>
    <property type="match status" value="1"/>
</dbReference>
<dbReference type="SUPFAM" id="SSF53244">
    <property type="entry name" value="MurD-like peptide ligases, peptide-binding domain"/>
    <property type="match status" value="1"/>
</dbReference>
<dbReference type="AlphaFoldDB" id="A0A0D0QCH3"/>
<dbReference type="UniPathway" id="UPA00219"/>
<keyword evidence="5 20" id="KW-0132">Cell division</keyword>
<dbReference type="GO" id="GO:0051301">
    <property type="term" value="P:cell division"/>
    <property type="evidence" value="ECO:0007669"/>
    <property type="project" value="UniProtKB-KW"/>
</dbReference>
<comment type="caution">
    <text evidence="20">Lacks conserved residue(s) required for the propagation of feature annotation.</text>
</comment>
<evidence type="ECO:0000256" key="11">
    <source>
        <dbReference type="ARBA" id="ARBA00023306"/>
    </source>
</evidence>
<dbReference type="EMBL" id="JXTH01000001">
    <property type="protein sequence ID" value="KIQ95798.1"/>
    <property type="molecule type" value="Genomic_DNA"/>
</dbReference>
<name>A0A0D0QCH3_9BACL</name>
<evidence type="ECO:0000256" key="7">
    <source>
        <dbReference type="ARBA" id="ARBA00022840"/>
    </source>
</evidence>
<evidence type="ECO:0000256" key="10">
    <source>
        <dbReference type="ARBA" id="ARBA00022984"/>
    </source>
</evidence>
<evidence type="ECO:0000256" key="4">
    <source>
        <dbReference type="ARBA" id="ARBA00022598"/>
    </source>
</evidence>
<comment type="similarity">
    <text evidence="2 20">Belongs to the MurCDEF family. MurE subfamily.</text>
</comment>
<feature type="binding site" evidence="20">
    <location>
        <begin position="166"/>
        <end position="167"/>
    </location>
    <ligand>
        <name>UDP-N-acetyl-alpha-D-muramoyl-L-alanyl-D-glutamate</name>
        <dbReference type="ChEBI" id="CHEBI:83900"/>
    </ligand>
</feature>
<evidence type="ECO:0000256" key="8">
    <source>
        <dbReference type="ARBA" id="ARBA00022842"/>
    </source>
</evidence>
<evidence type="ECO:0000256" key="2">
    <source>
        <dbReference type="ARBA" id="ARBA00005898"/>
    </source>
</evidence>
<dbReference type="InterPro" id="IPR035911">
    <property type="entry name" value="MurE/MurF_N"/>
</dbReference>
<evidence type="ECO:0000256" key="16">
    <source>
        <dbReference type="ARBA" id="ARBA00072883"/>
    </source>
</evidence>
<dbReference type="SUPFAM" id="SSF53623">
    <property type="entry name" value="MurD-like peptide ligases, catalytic domain"/>
    <property type="match status" value="1"/>
</dbReference>
<comment type="catalytic activity">
    <reaction evidence="13 20">
        <text>UDP-N-acetyl-alpha-D-muramoyl-L-alanyl-D-glutamate + meso-2,6-diaminopimelate + ATP = UDP-N-acetyl-alpha-D-muramoyl-L-alanyl-gamma-D-glutamyl-meso-2,6-diaminopimelate + ADP + phosphate + H(+)</text>
        <dbReference type="Rhea" id="RHEA:23676"/>
        <dbReference type="ChEBI" id="CHEBI:15378"/>
        <dbReference type="ChEBI" id="CHEBI:30616"/>
        <dbReference type="ChEBI" id="CHEBI:43474"/>
        <dbReference type="ChEBI" id="CHEBI:57791"/>
        <dbReference type="ChEBI" id="CHEBI:83900"/>
        <dbReference type="ChEBI" id="CHEBI:83905"/>
        <dbReference type="ChEBI" id="CHEBI:456216"/>
        <dbReference type="EC" id="6.3.2.13"/>
    </reaction>
</comment>
<dbReference type="Gene3D" id="3.40.1190.10">
    <property type="entry name" value="Mur-like, catalytic domain"/>
    <property type="match status" value="1"/>
</dbReference>
<keyword evidence="12 20" id="KW-0961">Cell wall biogenesis/degradation</keyword>
<comment type="pathway">
    <text evidence="1 20 21">Cell wall biogenesis; peptidoglycan biosynthesis.</text>
</comment>
<feature type="binding site" evidence="20">
    <location>
        <begin position="423"/>
        <end position="426"/>
    </location>
    <ligand>
        <name>meso-2,6-diaminopimelate</name>
        <dbReference type="ChEBI" id="CHEBI:57791"/>
    </ligand>
</feature>
<dbReference type="Pfam" id="PF08245">
    <property type="entry name" value="Mur_ligase_M"/>
    <property type="match status" value="1"/>
</dbReference>
<dbReference type="InterPro" id="IPR036615">
    <property type="entry name" value="Mur_ligase_C_dom_sf"/>
</dbReference>
<dbReference type="Pfam" id="PF02875">
    <property type="entry name" value="Mur_ligase_C"/>
    <property type="match status" value="1"/>
</dbReference>
<keyword evidence="26" id="KW-1185">Reference proteome</keyword>
<keyword evidence="4 20" id="KW-0436">Ligase</keyword>
<dbReference type="NCBIfam" id="TIGR01085">
    <property type="entry name" value="murE"/>
    <property type="match status" value="1"/>
</dbReference>
<dbReference type="Proteomes" id="UP000032102">
    <property type="component" value="Unassembled WGS sequence"/>
</dbReference>
<evidence type="ECO:0000256" key="6">
    <source>
        <dbReference type="ARBA" id="ARBA00022741"/>
    </source>
</evidence>
<feature type="binding site" evidence="20">
    <location>
        <position position="399"/>
    </location>
    <ligand>
        <name>meso-2,6-diaminopimelate</name>
        <dbReference type="ChEBI" id="CHEBI:57791"/>
    </ligand>
</feature>
<dbReference type="GO" id="GO:0008360">
    <property type="term" value="P:regulation of cell shape"/>
    <property type="evidence" value="ECO:0007669"/>
    <property type="project" value="UniProtKB-KW"/>
</dbReference>
<dbReference type="PATRIC" id="fig|404937.3.peg.34"/>
<dbReference type="EC" id="6.3.2.13" evidence="15 20"/>
<organism evidence="25 26">
    <name type="scientific">Anoxybacillus thermarum</name>
    <dbReference type="NCBI Taxonomy" id="404937"/>
    <lineage>
        <taxon>Bacteria</taxon>
        <taxon>Bacillati</taxon>
        <taxon>Bacillota</taxon>
        <taxon>Bacilli</taxon>
        <taxon>Bacillales</taxon>
        <taxon>Anoxybacillaceae</taxon>
        <taxon>Anoxybacillus</taxon>
    </lineage>
</organism>
<dbReference type="HAMAP" id="MF_00208">
    <property type="entry name" value="MurE"/>
    <property type="match status" value="1"/>
</dbReference>
<evidence type="ECO:0000256" key="12">
    <source>
        <dbReference type="ARBA" id="ARBA00023316"/>
    </source>
</evidence>
<dbReference type="GO" id="GO:0071555">
    <property type="term" value="P:cell wall organization"/>
    <property type="evidence" value="ECO:0007669"/>
    <property type="project" value="UniProtKB-KW"/>
</dbReference>
<evidence type="ECO:0000256" key="13">
    <source>
        <dbReference type="ARBA" id="ARBA00050251"/>
    </source>
</evidence>
<evidence type="ECO:0000259" key="22">
    <source>
        <dbReference type="Pfam" id="PF01225"/>
    </source>
</evidence>
<comment type="subcellular location">
    <subcellularLocation>
        <location evidence="20 21">Cytoplasm</location>
    </subcellularLocation>
</comment>
<evidence type="ECO:0000256" key="20">
    <source>
        <dbReference type="HAMAP-Rule" id="MF_00208"/>
    </source>
</evidence>
<dbReference type="PANTHER" id="PTHR23135:SF4">
    <property type="entry name" value="UDP-N-ACETYLMURAMOYL-L-ALANYL-D-GLUTAMATE--2,6-DIAMINOPIMELATE LIGASE MURE HOMOLOG, CHLOROPLASTIC"/>
    <property type="match status" value="1"/>
</dbReference>
<comment type="function">
    <text evidence="14 20">Catalyzes the addition of meso-diaminopimelic acid to the nucleotide precursor UDP-N-acetylmuramoyl-L-alanyl-D-glutamate (UMAG) in the biosynthesis of bacterial cell-wall peptidoglycan.</text>
</comment>
<comment type="cofactor">
    <cofactor evidence="20">
        <name>Mg(2+)</name>
        <dbReference type="ChEBI" id="CHEBI:18420"/>
    </cofactor>
</comment>
<evidence type="ECO:0000256" key="3">
    <source>
        <dbReference type="ARBA" id="ARBA00022490"/>
    </source>
</evidence>
<evidence type="ECO:0000256" key="19">
    <source>
        <dbReference type="ARBA" id="ARBA00081560"/>
    </source>
</evidence>
<keyword evidence="11 20" id="KW-0131">Cell cycle</keyword>
<evidence type="ECO:0000256" key="14">
    <source>
        <dbReference type="ARBA" id="ARBA00056782"/>
    </source>
</evidence>
<feature type="modified residue" description="N6-carboxylysine" evidence="20">
    <location>
        <position position="233"/>
    </location>
</feature>
<feature type="binding site" evidence="20">
    <location>
        <position position="201"/>
    </location>
    <ligand>
        <name>UDP-N-acetyl-alpha-D-muramoyl-L-alanyl-D-glutamate</name>
        <dbReference type="ChEBI" id="CHEBI:83900"/>
    </ligand>
</feature>
<evidence type="ECO:0000313" key="26">
    <source>
        <dbReference type="Proteomes" id="UP000032102"/>
    </source>
</evidence>
<evidence type="ECO:0000256" key="21">
    <source>
        <dbReference type="RuleBase" id="RU004135"/>
    </source>
</evidence>
<feature type="domain" description="Mur ligase central" evidence="24">
    <location>
        <begin position="122"/>
        <end position="327"/>
    </location>
</feature>
<dbReference type="FunFam" id="3.90.190.20:FF:000006">
    <property type="entry name" value="UDP-N-acetylmuramoyl-L-alanyl-D-glutamate--2,6-diaminopimelate ligase"/>
    <property type="match status" value="1"/>
</dbReference>
<comment type="caution">
    <text evidence="25">The sequence shown here is derived from an EMBL/GenBank/DDBJ whole genome shotgun (WGS) entry which is preliminary data.</text>
</comment>
<dbReference type="InterPro" id="IPR036565">
    <property type="entry name" value="Mur-like_cat_sf"/>
</dbReference>